<sequence length="172" mass="20094">MKNTDRQQFTGCLACYTKRYKVLKKTVIKQIIILIVMLQIASLSYGQKNNKIMKIEDIELFQKSIEYPYQASEKRKMTILNNMNKLEKGMTKAQVIELMTLPDDANLTYDFKKANSDNVIGFSLVYLLRRNIESGSGLEKNEKLLRIHFDNYDKIIWSHSIDIDGFRAIEKE</sequence>
<reference evidence="2" key="1">
    <citation type="journal article" date="2014" name="Int. J. Syst. Evol. Microbiol.">
        <title>Complete genome sequence of Corynebacterium casei LMG S-19264T (=DSM 44701T), isolated from a smear-ripened cheese.</title>
        <authorList>
            <consortium name="US DOE Joint Genome Institute (JGI-PGF)"/>
            <person name="Walter F."/>
            <person name="Albersmeier A."/>
            <person name="Kalinowski J."/>
            <person name="Ruckert C."/>
        </authorList>
    </citation>
    <scope>NUCLEOTIDE SEQUENCE</scope>
    <source>
        <strain evidence="2">CGMCC 1.12751</strain>
    </source>
</reference>
<reference evidence="2" key="2">
    <citation type="submission" date="2020-09" db="EMBL/GenBank/DDBJ databases">
        <authorList>
            <person name="Sun Q."/>
            <person name="Zhou Y."/>
        </authorList>
    </citation>
    <scope>NUCLEOTIDE SEQUENCE</scope>
    <source>
        <strain evidence="2">CGMCC 1.12751</strain>
    </source>
</reference>
<keyword evidence="3" id="KW-1185">Reference proteome</keyword>
<dbReference type="EMBL" id="BMFQ01000002">
    <property type="protein sequence ID" value="GGG46700.1"/>
    <property type="molecule type" value="Genomic_DNA"/>
</dbReference>
<keyword evidence="1" id="KW-0472">Membrane</keyword>
<protein>
    <submittedName>
        <fullName evidence="2">Uncharacterized protein</fullName>
    </submittedName>
</protein>
<comment type="caution">
    <text evidence="2">The sequence shown here is derived from an EMBL/GenBank/DDBJ whole genome shotgun (WGS) entry which is preliminary data.</text>
</comment>
<keyword evidence="1" id="KW-0812">Transmembrane</keyword>
<evidence type="ECO:0000313" key="2">
    <source>
        <dbReference type="EMBL" id="GGG46700.1"/>
    </source>
</evidence>
<evidence type="ECO:0000313" key="3">
    <source>
        <dbReference type="Proteomes" id="UP000625976"/>
    </source>
</evidence>
<dbReference type="AlphaFoldDB" id="A0A917GHN1"/>
<name>A0A917GHN1_9FLAO</name>
<evidence type="ECO:0000256" key="1">
    <source>
        <dbReference type="SAM" id="Phobius"/>
    </source>
</evidence>
<accession>A0A917GHN1</accession>
<proteinExistence type="predicted"/>
<feature type="transmembrane region" description="Helical" evidence="1">
    <location>
        <begin position="27"/>
        <end position="45"/>
    </location>
</feature>
<keyword evidence="1" id="KW-1133">Transmembrane helix</keyword>
<dbReference type="RefSeq" id="WP_188463951.1">
    <property type="nucleotide sequence ID" value="NZ_BMFQ01000002.1"/>
</dbReference>
<gene>
    <name evidence="2" type="ORF">GCM10010976_17690</name>
</gene>
<organism evidence="2 3">
    <name type="scientific">Bizionia arctica</name>
    <dbReference type="NCBI Taxonomy" id="1495645"/>
    <lineage>
        <taxon>Bacteria</taxon>
        <taxon>Pseudomonadati</taxon>
        <taxon>Bacteroidota</taxon>
        <taxon>Flavobacteriia</taxon>
        <taxon>Flavobacteriales</taxon>
        <taxon>Flavobacteriaceae</taxon>
        <taxon>Bizionia</taxon>
    </lineage>
</organism>
<dbReference type="Proteomes" id="UP000625976">
    <property type="component" value="Unassembled WGS sequence"/>
</dbReference>